<dbReference type="AlphaFoldDB" id="A0A1E3NSP9"/>
<keyword evidence="2" id="KW-1185">Reference proteome</keyword>
<name>A0A1E3NSP9_9ASCO</name>
<sequence>MYGSAWLRPMVQMKPSPYVFYAAVQFYAAVDGASRTRHDELRAYHMKTVKPQP</sequence>
<organism evidence="1 2">
    <name type="scientific">Pichia membranifaciens NRRL Y-2026</name>
    <dbReference type="NCBI Taxonomy" id="763406"/>
    <lineage>
        <taxon>Eukaryota</taxon>
        <taxon>Fungi</taxon>
        <taxon>Dikarya</taxon>
        <taxon>Ascomycota</taxon>
        <taxon>Saccharomycotina</taxon>
        <taxon>Pichiomycetes</taxon>
        <taxon>Pichiales</taxon>
        <taxon>Pichiaceae</taxon>
        <taxon>Pichia</taxon>
    </lineage>
</organism>
<proteinExistence type="predicted"/>
<gene>
    <name evidence="1" type="ORF">PICMEDRAFT_57247</name>
</gene>
<evidence type="ECO:0000313" key="1">
    <source>
        <dbReference type="EMBL" id="ODQ49165.1"/>
    </source>
</evidence>
<evidence type="ECO:0000313" key="2">
    <source>
        <dbReference type="Proteomes" id="UP000094455"/>
    </source>
</evidence>
<dbReference type="Proteomes" id="UP000094455">
    <property type="component" value="Unassembled WGS sequence"/>
</dbReference>
<protein>
    <submittedName>
        <fullName evidence="1">Uncharacterized protein</fullName>
    </submittedName>
</protein>
<reference evidence="1 2" key="1">
    <citation type="journal article" date="2016" name="Proc. Natl. Acad. Sci. U.S.A.">
        <title>Comparative genomics of biotechnologically important yeasts.</title>
        <authorList>
            <person name="Riley R."/>
            <person name="Haridas S."/>
            <person name="Wolfe K.H."/>
            <person name="Lopes M.R."/>
            <person name="Hittinger C.T."/>
            <person name="Goeker M."/>
            <person name="Salamov A.A."/>
            <person name="Wisecaver J.H."/>
            <person name="Long T.M."/>
            <person name="Calvey C.H."/>
            <person name="Aerts A.L."/>
            <person name="Barry K.W."/>
            <person name="Choi C."/>
            <person name="Clum A."/>
            <person name="Coughlan A.Y."/>
            <person name="Deshpande S."/>
            <person name="Douglass A.P."/>
            <person name="Hanson S.J."/>
            <person name="Klenk H.-P."/>
            <person name="LaButti K.M."/>
            <person name="Lapidus A."/>
            <person name="Lindquist E.A."/>
            <person name="Lipzen A.M."/>
            <person name="Meier-Kolthoff J.P."/>
            <person name="Ohm R.A."/>
            <person name="Otillar R.P."/>
            <person name="Pangilinan J.L."/>
            <person name="Peng Y."/>
            <person name="Rokas A."/>
            <person name="Rosa C.A."/>
            <person name="Scheuner C."/>
            <person name="Sibirny A.A."/>
            <person name="Slot J.C."/>
            <person name="Stielow J.B."/>
            <person name="Sun H."/>
            <person name="Kurtzman C.P."/>
            <person name="Blackwell M."/>
            <person name="Grigoriev I.V."/>
            <person name="Jeffries T.W."/>
        </authorList>
    </citation>
    <scope>NUCLEOTIDE SEQUENCE [LARGE SCALE GENOMIC DNA]</scope>
    <source>
        <strain evidence="1 2">NRRL Y-2026</strain>
    </source>
</reference>
<dbReference type="EMBL" id="KV454001">
    <property type="protein sequence ID" value="ODQ49165.1"/>
    <property type="molecule type" value="Genomic_DNA"/>
</dbReference>
<dbReference type="RefSeq" id="XP_019020278.1">
    <property type="nucleotide sequence ID" value="XM_019163223.1"/>
</dbReference>
<accession>A0A1E3NSP9</accession>
<dbReference type="GeneID" id="30179910"/>